<keyword evidence="3 4" id="KW-0539">Nucleus</keyword>
<dbReference type="EMBL" id="KZ819307">
    <property type="protein sequence ID" value="PWN94991.1"/>
    <property type="molecule type" value="Genomic_DNA"/>
</dbReference>
<comment type="subunit">
    <text evidence="4">Component of the NOP7 complex, composed of ERB1, NOP7 and YTM1. Within the NOP7 complex ERB1 appears to interact directly with NOP7 and YTM1. The NOP7 complex also associates with the 66S pre-ribosome.</text>
</comment>
<evidence type="ECO:0000256" key="2">
    <source>
        <dbReference type="ARBA" id="ARBA00022552"/>
    </source>
</evidence>
<dbReference type="PANTHER" id="PTHR12221:SF6">
    <property type="entry name" value="PESCADILLO HOMOLOG"/>
    <property type="match status" value="1"/>
</dbReference>
<dbReference type="GO" id="GO:0043021">
    <property type="term" value="F:ribonucleoprotein complex binding"/>
    <property type="evidence" value="ECO:0007669"/>
    <property type="project" value="UniProtKB-UniRule"/>
</dbReference>
<feature type="compositionally biased region" description="Basic and acidic residues" evidence="5">
    <location>
        <begin position="632"/>
        <end position="665"/>
    </location>
</feature>
<dbReference type="GO" id="GO:0030687">
    <property type="term" value="C:preribosome, large subunit precursor"/>
    <property type="evidence" value="ECO:0007669"/>
    <property type="project" value="UniProtKB-UniRule"/>
</dbReference>
<dbReference type="Gene3D" id="3.40.50.10190">
    <property type="entry name" value="BRCT domain"/>
    <property type="match status" value="1"/>
</dbReference>
<comment type="similarity">
    <text evidence="4">Belongs to the pescadillo family.</text>
</comment>
<feature type="domain" description="BRCT" evidence="6">
    <location>
        <begin position="358"/>
        <end position="457"/>
    </location>
</feature>
<gene>
    <name evidence="4" type="primary">NOP7</name>
    <name evidence="7" type="ORF">FA09DRAFT_335464</name>
</gene>
<evidence type="ECO:0000313" key="8">
    <source>
        <dbReference type="Proteomes" id="UP000245946"/>
    </source>
</evidence>
<organism evidence="7 8">
    <name type="scientific">Tilletiopsis washingtonensis</name>
    <dbReference type="NCBI Taxonomy" id="58919"/>
    <lineage>
        <taxon>Eukaryota</taxon>
        <taxon>Fungi</taxon>
        <taxon>Dikarya</taxon>
        <taxon>Basidiomycota</taxon>
        <taxon>Ustilaginomycotina</taxon>
        <taxon>Exobasidiomycetes</taxon>
        <taxon>Entylomatales</taxon>
        <taxon>Entylomatales incertae sedis</taxon>
        <taxon>Tilletiopsis</taxon>
    </lineage>
</organism>
<dbReference type="InterPro" id="IPR036420">
    <property type="entry name" value="BRCT_dom_sf"/>
</dbReference>
<accession>A0A316Z0H6</accession>
<evidence type="ECO:0000256" key="5">
    <source>
        <dbReference type="SAM" id="MobiDB-lite"/>
    </source>
</evidence>
<protein>
    <recommendedName>
        <fullName evidence="4">Pescadillo homolog</fullName>
    </recommendedName>
    <alternativeName>
        <fullName evidence="4">Nucleolar protein 7 homolog</fullName>
    </alternativeName>
</protein>
<comment type="subcellular location">
    <subcellularLocation>
        <location evidence="4">Nucleus</location>
        <location evidence="4">Nucleolus</location>
    </subcellularLocation>
    <subcellularLocation>
        <location evidence="4">Nucleus</location>
        <location evidence="4">Nucleoplasm</location>
    </subcellularLocation>
</comment>
<proteinExistence type="inferred from homology"/>
<name>A0A316Z0H6_9BASI</name>
<dbReference type="PANTHER" id="PTHR12221">
    <property type="entry name" value="PESCADILLO - RELATED"/>
    <property type="match status" value="1"/>
</dbReference>
<evidence type="ECO:0000256" key="1">
    <source>
        <dbReference type="ARBA" id="ARBA00022517"/>
    </source>
</evidence>
<dbReference type="PROSITE" id="PS50172">
    <property type="entry name" value="BRCT"/>
    <property type="match status" value="1"/>
</dbReference>
<dbReference type="GO" id="GO:0005654">
    <property type="term" value="C:nucleoplasm"/>
    <property type="evidence" value="ECO:0007669"/>
    <property type="project" value="UniProtKB-SubCell"/>
</dbReference>
<dbReference type="STRING" id="58919.A0A316Z0H6"/>
<dbReference type="GO" id="GO:0003723">
    <property type="term" value="F:RNA binding"/>
    <property type="evidence" value="ECO:0007669"/>
    <property type="project" value="TreeGrafter"/>
</dbReference>
<dbReference type="CDD" id="cd17709">
    <property type="entry name" value="BRCT_pescadillo_like"/>
    <property type="match status" value="1"/>
</dbReference>
<dbReference type="InterPro" id="IPR010613">
    <property type="entry name" value="PES"/>
</dbReference>
<comment type="function">
    <text evidence="4">Component of the NOP7 complex, which is required for maturation of the 25S and 5.8S ribosomal RNAs and formation of the 60S ribosome.</text>
</comment>
<evidence type="ECO:0000256" key="3">
    <source>
        <dbReference type="ARBA" id="ARBA00023242"/>
    </source>
</evidence>
<dbReference type="HAMAP" id="MF_03028">
    <property type="entry name" value="Pescadillo"/>
    <property type="match status" value="1"/>
</dbReference>
<feature type="compositionally biased region" description="Low complexity" evidence="5">
    <location>
        <begin position="581"/>
        <end position="601"/>
    </location>
</feature>
<dbReference type="GO" id="GO:0000466">
    <property type="term" value="P:maturation of 5.8S rRNA from tricistronic rRNA transcript (SSU-rRNA, 5.8S rRNA, LSU-rRNA)"/>
    <property type="evidence" value="ECO:0007669"/>
    <property type="project" value="UniProtKB-UniRule"/>
</dbReference>
<keyword evidence="8" id="KW-1185">Reference proteome</keyword>
<sequence length="692" mass="73526">MAKIKKRGEAGAAKNYITRNQALKKLQLTLADFRRLCILKGIHPRAPRHAKRANKGSTAPASFYYAKDIAFLAHEPVLQTLRAHKAFAKKLSRAVGRQEWGLAKGLQESRPVARLDHIIRERYPTFDDSLRDLDDALSLLTLFAALPASDHVAAALVAKCARIVAEWQLYVVRAQALRKVFLSIKGVYFQAEVRGQTITWLVPYLFTQHVPQDVDFRIMSTFIELYQTLLGFVLFRLYTDLNLVYPPALEAASDDAGAGPLGALRLVEQSQAPVGPSTDAGSVAAGKKVSSREVKKAIKAIAQQDTPAEADDAESGEAAAPAADDAVRGDEFTEAPSKDGTSAGLVSLAALDGSAGSSSADLFSPYYFYISRECPRGVVEFVLRSFGAPASHVGWDAVLGAGSAFDASDERITHMIVDRPPVAGASSGASKLARVQPQWVVDSANAGTILPTGPYAPGAQLPPHLSPFVDDAAIKARGGYAPREAIIAGADAEEAAAADEEAAESSEEEAEAEEEEAMDAEVDENARPALAALLADPLDETSAGLEAAAELEAEAAGGEDELAALHAAHAAASKRARKLAKAAADAAPATAGKRPKASAAQQEEEEARSMAKMLMSNKQRKLYTKLSYSQGKRSEETARLEQKRAQLDRDERRGKSGAKATEEKPAAAAKKAPAKKQASSTAKAAKGKAARS</sequence>
<feature type="region of interest" description="Disordered" evidence="5">
    <location>
        <begin position="301"/>
        <end position="339"/>
    </location>
</feature>
<dbReference type="GO" id="GO:0070545">
    <property type="term" value="C:PeBoW complex"/>
    <property type="evidence" value="ECO:0007669"/>
    <property type="project" value="TreeGrafter"/>
</dbReference>
<feature type="compositionally biased region" description="Low complexity" evidence="5">
    <location>
        <begin position="666"/>
        <end position="684"/>
    </location>
</feature>
<dbReference type="GO" id="GO:0000463">
    <property type="term" value="P:maturation of LSU-rRNA from tricistronic rRNA transcript (SSU-rRNA, 5.8S rRNA, LSU-rRNA)"/>
    <property type="evidence" value="ECO:0007669"/>
    <property type="project" value="UniProtKB-UniRule"/>
</dbReference>
<dbReference type="InterPro" id="IPR001357">
    <property type="entry name" value="BRCT_dom"/>
</dbReference>
<keyword evidence="1 4" id="KW-0690">Ribosome biogenesis</keyword>
<dbReference type="OrthoDB" id="10264910at2759"/>
<evidence type="ECO:0000256" key="4">
    <source>
        <dbReference type="HAMAP-Rule" id="MF_03028"/>
    </source>
</evidence>
<dbReference type="AlphaFoldDB" id="A0A316Z0H6"/>
<dbReference type="SUPFAM" id="SSF52113">
    <property type="entry name" value="BRCT domain"/>
    <property type="match status" value="1"/>
</dbReference>
<feature type="region of interest" description="Disordered" evidence="5">
    <location>
        <begin position="567"/>
        <end position="692"/>
    </location>
</feature>
<dbReference type="Pfam" id="PF06732">
    <property type="entry name" value="Pescadillo_N"/>
    <property type="match status" value="1"/>
</dbReference>
<reference evidence="7 8" key="1">
    <citation type="journal article" date="2018" name="Mol. Biol. Evol.">
        <title>Broad Genomic Sampling Reveals a Smut Pathogenic Ancestry of the Fungal Clade Ustilaginomycotina.</title>
        <authorList>
            <person name="Kijpornyongpan T."/>
            <person name="Mondo S.J."/>
            <person name="Barry K."/>
            <person name="Sandor L."/>
            <person name="Lee J."/>
            <person name="Lipzen A."/>
            <person name="Pangilinan J."/>
            <person name="LaButti K."/>
            <person name="Hainaut M."/>
            <person name="Henrissat B."/>
            <person name="Grigoriev I.V."/>
            <person name="Spatafora J.W."/>
            <person name="Aime M.C."/>
        </authorList>
    </citation>
    <scope>NUCLEOTIDE SEQUENCE [LARGE SCALE GENOMIC DNA]</scope>
    <source>
        <strain evidence="7 8">MCA 4186</strain>
    </source>
</reference>
<evidence type="ECO:0000313" key="7">
    <source>
        <dbReference type="EMBL" id="PWN94991.1"/>
    </source>
</evidence>
<dbReference type="Proteomes" id="UP000245946">
    <property type="component" value="Unassembled WGS sequence"/>
</dbReference>
<evidence type="ECO:0000259" key="6">
    <source>
        <dbReference type="PROSITE" id="PS50172"/>
    </source>
</evidence>
<keyword evidence="2 4" id="KW-0698">rRNA processing</keyword>
<feature type="region of interest" description="Disordered" evidence="5">
    <location>
        <begin position="492"/>
        <end position="522"/>
    </location>
</feature>